<evidence type="ECO:0000256" key="3">
    <source>
        <dbReference type="ARBA" id="ARBA00022679"/>
    </source>
</evidence>
<keyword evidence="3 6" id="KW-0808">Transferase</keyword>
<accession>Q13AK4</accession>
<dbReference type="GO" id="GO:0016757">
    <property type="term" value="F:glycosyltransferase activity"/>
    <property type="evidence" value="ECO:0007669"/>
    <property type="project" value="UniProtKB-KW"/>
</dbReference>
<dbReference type="HOGENOM" id="CLU_025996_0_0_5"/>
<sequence>MHAMLRVHDLSEDDVPPDRPPQVSVILPVRDGQRWLCEAIDSVLTQTLSDLELVVIDDGSTDATPALLDEVRARDPRVIALRQEREGLVAALNRGLAQARAPLIARLDADDIALPDRLARQCDYLHAHPDVVLLGGWAEIIDENGASRGKQMRPNPSGLRETLARKSPFIHPTVMVRADAARRVGGYRSAFEAGEDYDFWLRLADAGEIAILPEVLIRYREHGGSVTRTRELRQIYSARLAKLASAARRGGGPDPSAALAAPPDWHDPAPGPFERDSSRLFRVLELADPELARATPASAIDLAAITSQLATLTTGERKFAQVAVLNLLRADRKRPGVSRASLLALLVRLGPAKAIRLLLKG</sequence>
<evidence type="ECO:0000313" key="6">
    <source>
        <dbReference type="EMBL" id="ABE38885.1"/>
    </source>
</evidence>
<feature type="domain" description="Glycosyltransferase 2-like" evidence="5">
    <location>
        <begin position="24"/>
        <end position="181"/>
    </location>
</feature>
<dbReference type="KEGG" id="rpd:RPD_1648"/>
<feature type="region of interest" description="Disordered" evidence="4">
    <location>
        <begin position="247"/>
        <end position="266"/>
    </location>
</feature>
<evidence type="ECO:0000256" key="1">
    <source>
        <dbReference type="ARBA" id="ARBA00006739"/>
    </source>
</evidence>
<dbReference type="CAZy" id="GT2">
    <property type="family name" value="Glycosyltransferase Family 2"/>
</dbReference>
<feature type="compositionally biased region" description="Low complexity" evidence="4">
    <location>
        <begin position="247"/>
        <end position="263"/>
    </location>
</feature>
<dbReference type="InterPro" id="IPR050834">
    <property type="entry name" value="Glycosyltransf_2"/>
</dbReference>
<dbReference type="STRING" id="316057.RPD_1648"/>
<dbReference type="eggNOG" id="COG1216">
    <property type="taxonomic scope" value="Bacteria"/>
</dbReference>
<reference evidence="6 7" key="1">
    <citation type="submission" date="2006-03" db="EMBL/GenBank/DDBJ databases">
        <title>Complete sequence of Rhodopseudomonas palustris BisB5.</title>
        <authorList>
            <consortium name="US DOE Joint Genome Institute"/>
            <person name="Copeland A."/>
            <person name="Lucas S."/>
            <person name="Lapidus A."/>
            <person name="Barry K."/>
            <person name="Detter J.C."/>
            <person name="Glavina del Rio T."/>
            <person name="Hammon N."/>
            <person name="Israni S."/>
            <person name="Dalin E."/>
            <person name="Tice H."/>
            <person name="Pitluck S."/>
            <person name="Chain P."/>
            <person name="Malfatti S."/>
            <person name="Shin M."/>
            <person name="Vergez L."/>
            <person name="Schmutz J."/>
            <person name="Larimer F."/>
            <person name="Land M."/>
            <person name="Hauser L."/>
            <person name="Pelletier D.A."/>
            <person name="Kyrpides N."/>
            <person name="Lykidis A."/>
            <person name="Oda Y."/>
            <person name="Harwood C.S."/>
            <person name="Richardson P."/>
        </authorList>
    </citation>
    <scope>NUCLEOTIDE SEQUENCE [LARGE SCALE GENOMIC DNA]</scope>
    <source>
        <strain evidence="6 7">BisB5</strain>
    </source>
</reference>
<evidence type="ECO:0000256" key="2">
    <source>
        <dbReference type="ARBA" id="ARBA00022676"/>
    </source>
</evidence>
<gene>
    <name evidence="6" type="ordered locus">RPD_1648</name>
</gene>
<name>Q13AK4_RHOPS</name>
<dbReference type="InterPro" id="IPR001173">
    <property type="entry name" value="Glyco_trans_2-like"/>
</dbReference>
<dbReference type="PANTHER" id="PTHR43685">
    <property type="entry name" value="GLYCOSYLTRANSFERASE"/>
    <property type="match status" value="1"/>
</dbReference>
<comment type="similarity">
    <text evidence="1">Belongs to the glycosyltransferase 2 family.</text>
</comment>
<keyword evidence="2" id="KW-0328">Glycosyltransferase</keyword>
<dbReference type="AlphaFoldDB" id="Q13AK4"/>
<evidence type="ECO:0000259" key="5">
    <source>
        <dbReference type="Pfam" id="PF00535"/>
    </source>
</evidence>
<dbReference type="EMBL" id="CP000283">
    <property type="protein sequence ID" value="ABE38885.1"/>
    <property type="molecule type" value="Genomic_DNA"/>
</dbReference>
<dbReference type="PANTHER" id="PTHR43685:SF5">
    <property type="entry name" value="GLYCOSYLTRANSFERASE EPSE-RELATED"/>
    <property type="match status" value="1"/>
</dbReference>
<dbReference type="BioCyc" id="RPAL316057:RPD_RS08310-MONOMER"/>
<evidence type="ECO:0000256" key="4">
    <source>
        <dbReference type="SAM" id="MobiDB-lite"/>
    </source>
</evidence>
<protein>
    <submittedName>
        <fullName evidence="6">Glycosyl transferase, family 2</fullName>
    </submittedName>
</protein>
<dbReference type="InterPro" id="IPR029044">
    <property type="entry name" value="Nucleotide-diphossugar_trans"/>
</dbReference>
<proteinExistence type="inferred from homology"/>
<dbReference type="Proteomes" id="UP000001818">
    <property type="component" value="Chromosome"/>
</dbReference>
<dbReference type="Pfam" id="PF00535">
    <property type="entry name" value="Glycos_transf_2"/>
    <property type="match status" value="1"/>
</dbReference>
<dbReference type="SUPFAM" id="SSF53448">
    <property type="entry name" value="Nucleotide-diphospho-sugar transferases"/>
    <property type="match status" value="1"/>
</dbReference>
<evidence type="ECO:0000313" key="7">
    <source>
        <dbReference type="Proteomes" id="UP000001818"/>
    </source>
</evidence>
<organism evidence="6 7">
    <name type="scientific">Rhodopseudomonas palustris (strain BisB5)</name>
    <dbReference type="NCBI Taxonomy" id="316057"/>
    <lineage>
        <taxon>Bacteria</taxon>
        <taxon>Pseudomonadati</taxon>
        <taxon>Pseudomonadota</taxon>
        <taxon>Alphaproteobacteria</taxon>
        <taxon>Hyphomicrobiales</taxon>
        <taxon>Nitrobacteraceae</taxon>
        <taxon>Rhodopseudomonas</taxon>
    </lineage>
</organism>
<dbReference type="Gene3D" id="3.90.550.10">
    <property type="entry name" value="Spore Coat Polysaccharide Biosynthesis Protein SpsA, Chain A"/>
    <property type="match status" value="1"/>
</dbReference>